<comment type="subcellular location">
    <subcellularLocation>
        <location evidence="1">Cell membrane</location>
        <topology evidence="1">Multi-pass membrane protein</topology>
    </subcellularLocation>
</comment>
<dbReference type="InterPro" id="IPR051311">
    <property type="entry name" value="DedA_domain"/>
</dbReference>
<dbReference type="PANTHER" id="PTHR42709">
    <property type="entry name" value="ALKALINE PHOSPHATASE LIKE PROTEIN"/>
    <property type="match status" value="1"/>
</dbReference>
<accession>A0A2B8BJ54</accession>
<feature type="transmembrane region" description="Helical" evidence="6">
    <location>
        <begin position="55"/>
        <end position="76"/>
    </location>
</feature>
<dbReference type="GO" id="GO:0005886">
    <property type="term" value="C:plasma membrane"/>
    <property type="evidence" value="ECO:0007669"/>
    <property type="project" value="UniProtKB-SubCell"/>
</dbReference>
<evidence type="ECO:0000313" key="9">
    <source>
        <dbReference type="Proteomes" id="UP000225379"/>
    </source>
</evidence>
<reference evidence="9" key="1">
    <citation type="submission" date="2017-10" db="EMBL/GenBank/DDBJ databases">
        <authorList>
            <person name="Kravchenko I.K."/>
            <person name="Grouzdev D.S."/>
        </authorList>
    </citation>
    <scope>NUCLEOTIDE SEQUENCE [LARGE SCALE GENOMIC DNA]</scope>
    <source>
        <strain evidence="9">B2</strain>
    </source>
</reference>
<proteinExistence type="predicted"/>
<feature type="domain" description="VTT" evidence="7">
    <location>
        <begin position="34"/>
        <end position="160"/>
    </location>
</feature>
<dbReference type="Proteomes" id="UP000225379">
    <property type="component" value="Unassembled WGS sequence"/>
</dbReference>
<evidence type="ECO:0000256" key="1">
    <source>
        <dbReference type="ARBA" id="ARBA00004651"/>
    </source>
</evidence>
<keyword evidence="9" id="KW-1185">Reference proteome</keyword>
<dbReference type="RefSeq" id="WP_098736709.1">
    <property type="nucleotide sequence ID" value="NZ_PDKW01000040.1"/>
</dbReference>
<dbReference type="Pfam" id="PF09335">
    <property type="entry name" value="VTT_dom"/>
    <property type="match status" value="1"/>
</dbReference>
<dbReference type="AlphaFoldDB" id="A0A2B8BJ54"/>
<keyword evidence="2" id="KW-1003">Cell membrane</keyword>
<evidence type="ECO:0000256" key="6">
    <source>
        <dbReference type="SAM" id="Phobius"/>
    </source>
</evidence>
<organism evidence="8 9">
    <name type="scientific">Azospirillum palustre</name>
    <dbReference type="NCBI Taxonomy" id="2044885"/>
    <lineage>
        <taxon>Bacteria</taxon>
        <taxon>Pseudomonadati</taxon>
        <taxon>Pseudomonadota</taxon>
        <taxon>Alphaproteobacteria</taxon>
        <taxon>Rhodospirillales</taxon>
        <taxon>Azospirillaceae</taxon>
        <taxon>Azospirillum</taxon>
    </lineage>
</organism>
<feature type="transmembrane region" description="Helical" evidence="6">
    <location>
        <begin position="143"/>
        <end position="164"/>
    </location>
</feature>
<gene>
    <name evidence="8" type="ORF">CRT60_12420</name>
</gene>
<evidence type="ECO:0000256" key="5">
    <source>
        <dbReference type="ARBA" id="ARBA00023136"/>
    </source>
</evidence>
<sequence length="223" mass="24182">MSLPLHGLLPQLLTGYGYWLIAGVVALESMGLPLPGETMLIAGSILAAASPDFRIEFVIGAAAAGAVVGDNVGFLIGRRYGYRLLVRYGALLRLTEPRLRLGQYLFQRHGGKVVLFGRFVALLRVLTALLAGANRMCWRRFLLANACGGLLWSIAFGLGGWSFGQALERYHGPLAVGAGGIALVAGVLGWRYARRHEERLQRAADRAFADPRQSPELTRTLQP</sequence>
<keyword evidence="5 6" id="KW-0472">Membrane</keyword>
<dbReference type="OrthoDB" id="9813426at2"/>
<evidence type="ECO:0000256" key="3">
    <source>
        <dbReference type="ARBA" id="ARBA00022692"/>
    </source>
</evidence>
<evidence type="ECO:0000256" key="4">
    <source>
        <dbReference type="ARBA" id="ARBA00022989"/>
    </source>
</evidence>
<dbReference type="EMBL" id="PDKW01000040">
    <property type="protein sequence ID" value="PGH57257.1"/>
    <property type="molecule type" value="Genomic_DNA"/>
</dbReference>
<protein>
    <recommendedName>
        <fullName evidence="7">VTT domain-containing protein</fullName>
    </recommendedName>
</protein>
<evidence type="ECO:0000256" key="2">
    <source>
        <dbReference type="ARBA" id="ARBA00022475"/>
    </source>
</evidence>
<evidence type="ECO:0000313" key="8">
    <source>
        <dbReference type="EMBL" id="PGH57257.1"/>
    </source>
</evidence>
<keyword evidence="4 6" id="KW-1133">Transmembrane helix</keyword>
<feature type="transmembrane region" description="Helical" evidence="6">
    <location>
        <begin position="170"/>
        <end position="193"/>
    </location>
</feature>
<keyword evidence="3 6" id="KW-0812">Transmembrane</keyword>
<feature type="transmembrane region" description="Helical" evidence="6">
    <location>
        <begin position="16"/>
        <end position="34"/>
    </location>
</feature>
<dbReference type="PANTHER" id="PTHR42709:SF6">
    <property type="entry name" value="UNDECAPRENYL PHOSPHATE TRANSPORTER A"/>
    <property type="match status" value="1"/>
</dbReference>
<evidence type="ECO:0000259" key="7">
    <source>
        <dbReference type="Pfam" id="PF09335"/>
    </source>
</evidence>
<comment type="caution">
    <text evidence="8">The sequence shown here is derived from an EMBL/GenBank/DDBJ whole genome shotgun (WGS) entry which is preliminary data.</text>
</comment>
<dbReference type="InterPro" id="IPR032816">
    <property type="entry name" value="VTT_dom"/>
</dbReference>
<name>A0A2B8BJ54_9PROT</name>